<organism evidence="2 3">
    <name type="scientific">Tripterygium wilfordii</name>
    <name type="common">Thunder God vine</name>
    <dbReference type="NCBI Taxonomy" id="458696"/>
    <lineage>
        <taxon>Eukaryota</taxon>
        <taxon>Viridiplantae</taxon>
        <taxon>Streptophyta</taxon>
        <taxon>Embryophyta</taxon>
        <taxon>Tracheophyta</taxon>
        <taxon>Spermatophyta</taxon>
        <taxon>Magnoliopsida</taxon>
        <taxon>eudicotyledons</taxon>
        <taxon>Gunneridae</taxon>
        <taxon>Pentapetalae</taxon>
        <taxon>rosids</taxon>
        <taxon>fabids</taxon>
        <taxon>Celastrales</taxon>
        <taxon>Celastraceae</taxon>
        <taxon>Tripterygium</taxon>
    </lineage>
</organism>
<gene>
    <name evidence="2" type="ORF">HS088_TW03G01069</name>
</gene>
<feature type="compositionally biased region" description="Basic and acidic residues" evidence="1">
    <location>
        <begin position="155"/>
        <end position="172"/>
    </location>
</feature>
<proteinExistence type="predicted"/>
<evidence type="ECO:0000313" key="2">
    <source>
        <dbReference type="EMBL" id="KAF5750730.1"/>
    </source>
</evidence>
<evidence type="ECO:0008006" key="4">
    <source>
        <dbReference type="Google" id="ProtNLM"/>
    </source>
</evidence>
<accession>A0A7J7DWH6</accession>
<keyword evidence="3" id="KW-1185">Reference proteome</keyword>
<name>A0A7J7DWH6_TRIWF</name>
<dbReference type="InParanoid" id="A0A7J7DWH6"/>
<sequence>MPTVQSPIMPKSGRKPLQPKNIPANQVTEIRIANPDQQKWIEIRLVGDSDKENRPVHTTCTPSKISSMEPLEASLAEELGEVKKKLERLRWDKERTEKMLKERDRVLDMQMKELQSRGEIQKNLEIEVDRLYRLNELKSYCMRISPIRTLREKEREKKDCEVAQLEEQKSVDAEESIDEEMSVCSSSATPQLAIRNR</sequence>
<dbReference type="EMBL" id="JAAARO010000003">
    <property type="protein sequence ID" value="KAF5750730.1"/>
    <property type="molecule type" value="Genomic_DNA"/>
</dbReference>
<dbReference type="PANTHER" id="PTHR36790:SF1">
    <property type="entry name" value="MYELIN TRANSCRIPTION FACTOR"/>
    <property type="match status" value="1"/>
</dbReference>
<dbReference type="OrthoDB" id="982181at2759"/>
<dbReference type="Proteomes" id="UP000593562">
    <property type="component" value="Unassembled WGS sequence"/>
</dbReference>
<feature type="region of interest" description="Disordered" evidence="1">
    <location>
        <begin position="1"/>
        <end position="21"/>
    </location>
</feature>
<dbReference type="FunCoup" id="A0A7J7DWH6">
    <property type="interactions" value="265"/>
</dbReference>
<protein>
    <recommendedName>
        <fullName evidence="4">High mobility group B protein 6</fullName>
    </recommendedName>
</protein>
<evidence type="ECO:0000313" key="3">
    <source>
        <dbReference type="Proteomes" id="UP000593562"/>
    </source>
</evidence>
<dbReference type="PANTHER" id="PTHR36790">
    <property type="entry name" value="MYELIN TRANSCRIPTION FACTOR"/>
    <property type="match status" value="1"/>
</dbReference>
<dbReference type="AlphaFoldDB" id="A0A7J7DWH6"/>
<reference evidence="2 3" key="1">
    <citation type="journal article" date="2020" name="Nat. Commun.">
        <title>Genome of Tripterygium wilfordii and identification of cytochrome P450 involved in triptolide biosynthesis.</title>
        <authorList>
            <person name="Tu L."/>
            <person name="Su P."/>
            <person name="Zhang Z."/>
            <person name="Gao L."/>
            <person name="Wang J."/>
            <person name="Hu T."/>
            <person name="Zhou J."/>
            <person name="Zhang Y."/>
            <person name="Zhao Y."/>
            <person name="Liu Y."/>
            <person name="Song Y."/>
            <person name="Tong Y."/>
            <person name="Lu Y."/>
            <person name="Yang J."/>
            <person name="Xu C."/>
            <person name="Jia M."/>
            <person name="Peters R.J."/>
            <person name="Huang L."/>
            <person name="Gao W."/>
        </authorList>
    </citation>
    <scope>NUCLEOTIDE SEQUENCE [LARGE SCALE GENOMIC DNA]</scope>
    <source>
        <strain evidence="3">cv. XIE 37</strain>
        <tissue evidence="2">Leaf</tissue>
    </source>
</reference>
<feature type="region of interest" description="Disordered" evidence="1">
    <location>
        <begin position="155"/>
        <end position="197"/>
    </location>
</feature>
<evidence type="ECO:0000256" key="1">
    <source>
        <dbReference type="SAM" id="MobiDB-lite"/>
    </source>
</evidence>
<comment type="caution">
    <text evidence="2">The sequence shown here is derived from an EMBL/GenBank/DDBJ whole genome shotgun (WGS) entry which is preliminary data.</text>
</comment>